<dbReference type="Proteomes" id="UP000000763">
    <property type="component" value="Chromosome 7"/>
</dbReference>
<proteinExistence type="predicted"/>
<gene>
    <name evidence="2" type="primary">OJ1458_B07.125</name>
</gene>
<organism evidence="2 3">
    <name type="scientific">Oryza sativa subsp. japonica</name>
    <name type="common">Rice</name>
    <dbReference type="NCBI Taxonomy" id="39947"/>
    <lineage>
        <taxon>Eukaryota</taxon>
        <taxon>Viridiplantae</taxon>
        <taxon>Streptophyta</taxon>
        <taxon>Embryophyta</taxon>
        <taxon>Tracheophyta</taxon>
        <taxon>Spermatophyta</taxon>
        <taxon>Magnoliopsida</taxon>
        <taxon>Liliopsida</taxon>
        <taxon>Poales</taxon>
        <taxon>Poaceae</taxon>
        <taxon>BOP clade</taxon>
        <taxon>Oryzoideae</taxon>
        <taxon>Oryzeae</taxon>
        <taxon>Oryzinae</taxon>
        <taxon>Oryza</taxon>
        <taxon>Oryza sativa</taxon>
    </lineage>
</organism>
<protein>
    <submittedName>
        <fullName evidence="2">Uncharacterized protein</fullName>
    </submittedName>
</protein>
<reference evidence="3" key="1">
    <citation type="journal article" date="2005" name="Nature">
        <title>The map-based sequence of the rice genome.</title>
        <authorList>
            <consortium name="International rice genome sequencing project (IRGSP)"/>
            <person name="Matsumoto T."/>
            <person name="Wu J."/>
            <person name="Kanamori H."/>
            <person name="Katayose Y."/>
            <person name="Fujisawa M."/>
            <person name="Namiki N."/>
            <person name="Mizuno H."/>
            <person name="Yamamoto K."/>
            <person name="Antonio B.A."/>
            <person name="Baba T."/>
            <person name="Sakata K."/>
            <person name="Nagamura Y."/>
            <person name="Aoki H."/>
            <person name="Arikawa K."/>
            <person name="Arita K."/>
            <person name="Bito T."/>
            <person name="Chiden Y."/>
            <person name="Fujitsuka N."/>
            <person name="Fukunaka R."/>
            <person name="Hamada M."/>
            <person name="Harada C."/>
            <person name="Hayashi A."/>
            <person name="Hijishita S."/>
            <person name="Honda M."/>
            <person name="Hosokawa S."/>
            <person name="Ichikawa Y."/>
            <person name="Idonuma A."/>
            <person name="Iijima M."/>
            <person name="Ikeda M."/>
            <person name="Ikeno M."/>
            <person name="Ito K."/>
            <person name="Ito S."/>
            <person name="Ito T."/>
            <person name="Ito Y."/>
            <person name="Ito Y."/>
            <person name="Iwabuchi A."/>
            <person name="Kamiya K."/>
            <person name="Karasawa W."/>
            <person name="Kurita K."/>
            <person name="Katagiri S."/>
            <person name="Kikuta A."/>
            <person name="Kobayashi H."/>
            <person name="Kobayashi N."/>
            <person name="Machita K."/>
            <person name="Maehara T."/>
            <person name="Masukawa M."/>
            <person name="Mizubayashi T."/>
            <person name="Mukai Y."/>
            <person name="Nagasaki H."/>
            <person name="Nagata Y."/>
            <person name="Naito S."/>
            <person name="Nakashima M."/>
            <person name="Nakama Y."/>
            <person name="Nakamichi Y."/>
            <person name="Nakamura M."/>
            <person name="Meguro A."/>
            <person name="Negishi M."/>
            <person name="Ohta I."/>
            <person name="Ohta T."/>
            <person name="Okamoto M."/>
            <person name="Ono N."/>
            <person name="Saji S."/>
            <person name="Sakaguchi M."/>
            <person name="Sakai K."/>
            <person name="Shibata M."/>
            <person name="Shimokawa T."/>
            <person name="Song J."/>
            <person name="Takazaki Y."/>
            <person name="Terasawa K."/>
            <person name="Tsugane M."/>
            <person name="Tsuji K."/>
            <person name="Ueda S."/>
            <person name="Waki K."/>
            <person name="Yamagata H."/>
            <person name="Yamamoto M."/>
            <person name="Yamamoto S."/>
            <person name="Yamane H."/>
            <person name="Yoshiki S."/>
            <person name="Yoshihara R."/>
            <person name="Yukawa K."/>
            <person name="Zhong H."/>
            <person name="Yano M."/>
            <person name="Yuan Q."/>
            <person name="Ouyang S."/>
            <person name="Liu J."/>
            <person name="Jones K.M."/>
            <person name="Gansberger K."/>
            <person name="Moffat K."/>
            <person name="Hill J."/>
            <person name="Bera J."/>
            <person name="Fadrosh D."/>
            <person name="Jin S."/>
            <person name="Johri S."/>
            <person name="Kim M."/>
            <person name="Overton L."/>
            <person name="Reardon M."/>
            <person name="Tsitrin T."/>
            <person name="Vuong H."/>
            <person name="Weaver B."/>
            <person name="Ciecko A."/>
            <person name="Tallon L."/>
            <person name="Jackson J."/>
            <person name="Pai G."/>
            <person name="Aken S.V."/>
            <person name="Utterback T."/>
            <person name="Reidmuller S."/>
            <person name="Feldblyum T."/>
            <person name="Hsiao J."/>
            <person name="Zismann V."/>
            <person name="Iobst S."/>
            <person name="de Vazeille A.R."/>
            <person name="Buell C.R."/>
            <person name="Ying K."/>
            <person name="Li Y."/>
            <person name="Lu T."/>
            <person name="Huang Y."/>
            <person name="Zhao Q."/>
            <person name="Feng Q."/>
            <person name="Zhang L."/>
            <person name="Zhu J."/>
            <person name="Weng Q."/>
            <person name="Mu J."/>
            <person name="Lu Y."/>
            <person name="Fan D."/>
            <person name="Liu Y."/>
            <person name="Guan J."/>
            <person name="Zhang Y."/>
            <person name="Yu S."/>
            <person name="Liu X."/>
            <person name="Zhang Y."/>
            <person name="Hong G."/>
            <person name="Han B."/>
            <person name="Choisne N."/>
            <person name="Demange N."/>
            <person name="Orjeda G."/>
            <person name="Samain S."/>
            <person name="Cattolico L."/>
            <person name="Pelletier E."/>
            <person name="Couloux A."/>
            <person name="Segurens B."/>
            <person name="Wincker P."/>
            <person name="D'Hont A."/>
            <person name="Scarpelli C."/>
            <person name="Weissenbach J."/>
            <person name="Salanoubat M."/>
            <person name="Quetier F."/>
            <person name="Yu Y."/>
            <person name="Kim H.R."/>
            <person name="Rambo T."/>
            <person name="Currie J."/>
            <person name="Collura K."/>
            <person name="Luo M."/>
            <person name="Yang T."/>
            <person name="Ammiraju J.S.S."/>
            <person name="Engler F."/>
            <person name="Soderlund C."/>
            <person name="Wing R.A."/>
            <person name="Palmer L.E."/>
            <person name="de la Bastide M."/>
            <person name="Spiegel L."/>
            <person name="Nascimento L."/>
            <person name="Zutavern T."/>
            <person name="O'Shaughnessy A."/>
            <person name="Dike S."/>
            <person name="Dedhia N."/>
            <person name="Preston R."/>
            <person name="Balija V."/>
            <person name="McCombie W.R."/>
            <person name="Chow T."/>
            <person name="Chen H."/>
            <person name="Chung M."/>
            <person name="Chen C."/>
            <person name="Shaw J."/>
            <person name="Wu H."/>
            <person name="Hsiao K."/>
            <person name="Chao Y."/>
            <person name="Chu M."/>
            <person name="Cheng C."/>
            <person name="Hour A."/>
            <person name="Lee P."/>
            <person name="Lin S."/>
            <person name="Lin Y."/>
            <person name="Liou J."/>
            <person name="Liu S."/>
            <person name="Hsing Y."/>
            <person name="Raghuvanshi S."/>
            <person name="Mohanty A."/>
            <person name="Bharti A.K."/>
            <person name="Gaur A."/>
            <person name="Gupta V."/>
            <person name="Kumar D."/>
            <person name="Ravi V."/>
            <person name="Vij S."/>
            <person name="Kapur A."/>
            <person name="Khurana P."/>
            <person name="Khurana P."/>
            <person name="Khurana J.P."/>
            <person name="Tyagi A.K."/>
            <person name="Gaikwad K."/>
            <person name="Singh A."/>
            <person name="Dalal V."/>
            <person name="Srivastava S."/>
            <person name="Dixit A."/>
            <person name="Pal A.K."/>
            <person name="Ghazi I.A."/>
            <person name="Yadav M."/>
            <person name="Pandit A."/>
            <person name="Bhargava A."/>
            <person name="Sureshbabu K."/>
            <person name="Batra K."/>
            <person name="Sharma T.R."/>
            <person name="Mohapatra T."/>
            <person name="Singh N.K."/>
            <person name="Messing J."/>
            <person name="Nelson A.B."/>
            <person name="Fuks G."/>
            <person name="Kavchok S."/>
            <person name="Keizer G."/>
            <person name="Linton E."/>
            <person name="Llaca V."/>
            <person name="Song R."/>
            <person name="Tanyolac B."/>
            <person name="Young S."/>
            <person name="Ho-Il K."/>
            <person name="Hahn J.H."/>
            <person name="Sangsakoo G."/>
            <person name="Vanavichit A."/>
            <person name="de Mattos Luiz.A.T."/>
            <person name="Zimmer P.D."/>
            <person name="Malone G."/>
            <person name="Dellagostin O."/>
            <person name="de Oliveira A.C."/>
            <person name="Bevan M."/>
            <person name="Bancroft I."/>
            <person name="Minx P."/>
            <person name="Cordum H."/>
            <person name="Wilson R."/>
            <person name="Cheng Z."/>
            <person name="Jin W."/>
            <person name="Jiang J."/>
            <person name="Leong S.A."/>
            <person name="Iwama H."/>
            <person name="Gojobori T."/>
            <person name="Itoh T."/>
            <person name="Niimura Y."/>
            <person name="Fujii Y."/>
            <person name="Habara T."/>
            <person name="Sakai H."/>
            <person name="Sato Y."/>
            <person name="Wilson G."/>
            <person name="Kumar K."/>
            <person name="McCouch S."/>
            <person name="Juretic N."/>
            <person name="Hoen D."/>
            <person name="Wright S."/>
            <person name="Bruskiewich R."/>
            <person name="Bureau T."/>
            <person name="Miyao A."/>
            <person name="Hirochika H."/>
            <person name="Nishikawa T."/>
            <person name="Kadowaki K."/>
            <person name="Sugiura M."/>
            <person name="Burr B."/>
            <person name="Sasaki T."/>
        </authorList>
    </citation>
    <scope>NUCLEOTIDE SEQUENCE [LARGE SCALE GENOMIC DNA]</scope>
    <source>
        <strain evidence="3">cv. Nipponbare</strain>
    </source>
</reference>
<evidence type="ECO:0000256" key="1">
    <source>
        <dbReference type="SAM" id="MobiDB-lite"/>
    </source>
</evidence>
<name>Q7XIP4_ORYSJ</name>
<reference evidence="3" key="2">
    <citation type="journal article" date="2008" name="Nucleic Acids Res.">
        <title>The rice annotation project database (RAP-DB): 2008 update.</title>
        <authorList>
            <consortium name="The rice annotation project (RAP)"/>
        </authorList>
    </citation>
    <scope>GENOME REANNOTATION</scope>
    <source>
        <strain evidence="3">cv. Nipponbare</strain>
    </source>
</reference>
<feature type="compositionally biased region" description="Polar residues" evidence="1">
    <location>
        <begin position="30"/>
        <end position="50"/>
    </location>
</feature>
<feature type="region of interest" description="Disordered" evidence="1">
    <location>
        <begin position="1"/>
        <end position="50"/>
    </location>
</feature>
<dbReference type="EMBL" id="AP003832">
    <property type="protein sequence ID" value="BAC79622.1"/>
    <property type="molecule type" value="Genomic_DNA"/>
</dbReference>
<sequence length="50" mass="5140">MMMICAASERTAGQRDSSPCGDGDGGTDTAYANTQHDAAVGNTQRQCTTS</sequence>
<accession>Q7XIP4</accession>
<evidence type="ECO:0000313" key="3">
    <source>
        <dbReference type="Proteomes" id="UP000000763"/>
    </source>
</evidence>
<dbReference type="AlphaFoldDB" id="Q7XIP4"/>
<evidence type="ECO:0000313" key="2">
    <source>
        <dbReference type="EMBL" id="BAC79622.1"/>
    </source>
</evidence>